<protein>
    <recommendedName>
        <fullName evidence="10">tRNA dimethylallyltransferase</fullName>
        <ecNumber evidence="10">2.5.1.75</ecNumber>
    </recommendedName>
    <alternativeName>
        <fullName evidence="10">Dimethylallyl diphosphate:tRNA dimethylallyltransferase</fullName>
        <shortName evidence="10">DMAPP:tRNA dimethylallyltransferase</shortName>
        <shortName evidence="10">DMATase</shortName>
    </alternativeName>
    <alternativeName>
        <fullName evidence="10">Isopentenyl-diphosphate:tRNA isopentenyltransferase</fullName>
        <shortName evidence="10">IPP transferase</shortName>
        <shortName evidence="10">IPPT</shortName>
        <shortName evidence="10">IPTase</shortName>
    </alternativeName>
</protein>
<keyword evidence="7 10" id="KW-0067">ATP-binding</keyword>
<comment type="similarity">
    <text evidence="3 10 13">Belongs to the IPP transferase family.</text>
</comment>
<evidence type="ECO:0000256" key="11">
    <source>
        <dbReference type="RuleBase" id="RU003783"/>
    </source>
</evidence>
<dbReference type="GO" id="GO:0052381">
    <property type="term" value="F:tRNA dimethylallyltransferase activity"/>
    <property type="evidence" value="ECO:0007669"/>
    <property type="project" value="UniProtKB-EC"/>
</dbReference>
<evidence type="ECO:0000256" key="5">
    <source>
        <dbReference type="ARBA" id="ARBA00022694"/>
    </source>
</evidence>
<keyword evidence="4 10" id="KW-0808">Transferase</keyword>
<comment type="function">
    <text evidence="2 10 12">Catalyzes the transfer of a dimethylallyl group onto the adenine at position 37 in tRNAs that read codons beginning with uridine, leading to the formation of N6-(dimethylallyl)adenosine (i(6)A).</text>
</comment>
<evidence type="ECO:0000313" key="14">
    <source>
        <dbReference type="EMBL" id="MDN3686491.1"/>
    </source>
</evidence>
<dbReference type="NCBIfam" id="TIGR00174">
    <property type="entry name" value="miaA"/>
    <property type="match status" value="1"/>
</dbReference>
<evidence type="ECO:0000313" key="15">
    <source>
        <dbReference type="Proteomes" id="UP001236663"/>
    </source>
</evidence>
<evidence type="ECO:0000256" key="6">
    <source>
        <dbReference type="ARBA" id="ARBA00022741"/>
    </source>
</evidence>
<dbReference type="SUPFAM" id="SSF52540">
    <property type="entry name" value="P-loop containing nucleoside triphosphate hydrolases"/>
    <property type="match status" value="2"/>
</dbReference>
<keyword evidence="5 10" id="KW-0819">tRNA processing</keyword>
<dbReference type="PANTHER" id="PTHR11088">
    <property type="entry name" value="TRNA DIMETHYLALLYLTRANSFERASE"/>
    <property type="match status" value="1"/>
</dbReference>
<evidence type="ECO:0000256" key="12">
    <source>
        <dbReference type="RuleBase" id="RU003784"/>
    </source>
</evidence>
<comment type="cofactor">
    <cofactor evidence="1 10">
        <name>Mg(2+)</name>
        <dbReference type="ChEBI" id="CHEBI:18420"/>
    </cofactor>
</comment>
<gene>
    <name evidence="10 14" type="primary">miaA</name>
    <name evidence="14" type="ORF">QWZ15_01510</name>
</gene>
<dbReference type="Gene3D" id="1.10.20.140">
    <property type="match status" value="1"/>
</dbReference>
<feature type="region of interest" description="Interaction with substrate tRNA" evidence="10">
    <location>
        <begin position="162"/>
        <end position="166"/>
    </location>
</feature>
<comment type="caution">
    <text evidence="10">Lacks conserved residue(s) required for the propagation of feature annotation.</text>
</comment>
<keyword evidence="15" id="KW-1185">Reference proteome</keyword>
<dbReference type="PANTHER" id="PTHR11088:SF60">
    <property type="entry name" value="TRNA DIMETHYLALLYLTRANSFERASE"/>
    <property type="match status" value="1"/>
</dbReference>
<name>A0ABT8C418_9BACT</name>
<feature type="binding site" evidence="10">
    <location>
        <begin position="13"/>
        <end position="20"/>
    </location>
    <ligand>
        <name>ATP</name>
        <dbReference type="ChEBI" id="CHEBI:30616"/>
    </ligand>
</feature>
<evidence type="ECO:0000256" key="10">
    <source>
        <dbReference type="HAMAP-Rule" id="MF_00185"/>
    </source>
</evidence>
<dbReference type="RefSeq" id="WP_163384656.1">
    <property type="nucleotide sequence ID" value="NZ_JAUFQS010000003.1"/>
</dbReference>
<dbReference type="EMBL" id="JAUFQS010000003">
    <property type="protein sequence ID" value="MDN3686491.1"/>
    <property type="molecule type" value="Genomic_DNA"/>
</dbReference>
<comment type="subunit">
    <text evidence="10">Monomer.</text>
</comment>
<dbReference type="InterPro" id="IPR039657">
    <property type="entry name" value="Dimethylallyltransferase"/>
</dbReference>
<dbReference type="InterPro" id="IPR018022">
    <property type="entry name" value="IPT"/>
</dbReference>
<comment type="caution">
    <text evidence="14">The sequence shown here is derived from an EMBL/GenBank/DDBJ whole genome shotgun (WGS) entry which is preliminary data.</text>
</comment>
<keyword evidence="8 10" id="KW-0460">Magnesium</keyword>
<dbReference type="Gene3D" id="3.40.50.300">
    <property type="entry name" value="P-loop containing nucleotide triphosphate hydrolases"/>
    <property type="match status" value="1"/>
</dbReference>
<dbReference type="Pfam" id="PF01715">
    <property type="entry name" value="IPPT"/>
    <property type="match status" value="1"/>
</dbReference>
<evidence type="ECO:0000256" key="9">
    <source>
        <dbReference type="ARBA" id="ARBA00049563"/>
    </source>
</evidence>
<reference evidence="15" key="1">
    <citation type="journal article" date="2019" name="Int. J. Syst. Evol. Microbiol.">
        <title>The Global Catalogue of Microorganisms (GCM) 10K type strain sequencing project: providing services to taxonomists for standard genome sequencing and annotation.</title>
        <authorList>
            <consortium name="The Broad Institute Genomics Platform"/>
            <consortium name="The Broad Institute Genome Sequencing Center for Infectious Disease"/>
            <person name="Wu L."/>
            <person name="Ma J."/>
        </authorList>
    </citation>
    <scope>NUCLEOTIDE SEQUENCE [LARGE SCALE GENOMIC DNA]</scope>
    <source>
        <strain evidence="15">CECT 7706</strain>
    </source>
</reference>
<dbReference type="EC" id="2.5.1.75" evidence="10"/>
<feature type="site" description="Interaction with substrate tRNA" evidence="10">
    <location>
        <position position="126"/>
    </location>
</feature>
<keyword evidence="6 10" id="KW-0547">Nucleotide-binding</keyword>
<dbReference type="InterPro" id="IPR027417">
    <property type="entry name" value="P-loop_NTPase"/>
</dbReference>
<accession>A0ABT8C418</accession>
<feature type="region of interest" description="Interaction with substrate tRNA" evidence="10">
    <location>
        <begin position="38"/>
        <end position="41"/>
    </location>
</feature>
<organism evidence="14 15">
    <name type="scientific">Cyclobacterium jeungdonense</name>
    <dbReference type="NCBI Taxonomy" id="708087"/>
    <lineage>
        <taxon>Bacteria</taxon>
        <taxon>Pseudomonadati</taxon>
        <taxon>Bacteroidota</taxon>
        <taxon>Cytophagia</taxon>
        <taxon>Cytophagales</taxon>
        <taxon>Cyclobacteriaceae</taxon>
        <taxon>Cyclobacterium</taxon>
    </lineage>
</organism>
<evidence type="ECO:0000256" key="2">
    <source>
        <dbReference type="ARBA" id="ARBA00003213"/>
    </source>
</evidence>
<sequence length="304" mass="35655">MTSSNKILLVIAGPTAVGKTDLCINLAKKFNTAIISSDSRQFFREMNAGTAKPDRDSLEKAPHYFIGNKSIHEPYDVRAFEEEALCLLTELFAEKELLILTGGSGLYIDAVVEGLDEMPEIHPEIREQLNSDFKAQGLSLLQERLKKLDPEYYQTVDRNNPQRLIRALEVCLGTGRTFSSFRQKRRKTRPFRTLKIALNRERAELYDRIDSRMEDMIRNGLFEEAERLFPFRQLNALQTVGYKEIFGYLEGTYDKNEAIRLLKRNSRRYAKRQLTWFRRDSDYVWFHPEEWNQILKWISDQRGR</sequence>
<evidence type="ECO:0000256" key="7">
    <source>
        <dbReference type="ARBA" id="ARBA00022840"/>
    </source>
</evidence>
<proteinExistence type="inferred from homology"/>
<dbReference type="Proteomes" id="UP001236663">
    <property type="component" value="Unassembled WGS sequence"/>
</dbReference>
<evidence type="ECO:0000256" key="8">
    <source>
        <dbReference type="ARBA" id="ARBA00022842"/>
    </source>
</evidence>
<evidence type="ECO:0000256" key="1">
    <source>
        <dbReference type="ARBA" id="ARBA00001946"/>
    </source>
</evidence>
<evidence type="ECO:0000256" key="13">
    <source>
        <dbReference type="RuleBase" id="RU003785"/>
    </source>
</evidence>
<evidence type="ECO:0000256" key="4">
    <source>
        <dbReference type="ARBA" id="ARBA00022679"/>
    </source>
</evidence>
<feature type="site" description="Interaction with substrate tRNA" evidence="10">
    <location>
        <position position="104"/>
    </location>
</feature>
<feature type="binding site" evidence="10">
    <location>
        <begin position="15"/>
        <end position="20"/>
    </location>
    <ligand>
        <name>substrate</name>
    </ligand>
</feature>
<dbReference type="HAMAP" id="MF_00185">
    <property type="entry name" value="IPP_trans"/>
    <property type="match status" value="1"/>
</dbReference>
<comment type="catalytic activity">
    <reaction evidence="9 10 11">
        <text>adenosine(37) in tRNA + dimethylallyl diphosphate = N(6)-dimethylallyladenosine(37) in tRNA + diphosphate</text>
        <dbReference type="Rhea" id="RHEA:26482"/>
        <dbReference type="Rhea" id="RHEA-COMP:10162"/>
        <dbReference type="Rhea" id="RHEA-COMP:10375"/>
        <dbReference type="ChEBI" id="CHEBI:33019"/>
        <dbReference type="ChEBI" id="CHEBI:57623"/>
        <dbReference type="ChEBI" id="CHEBI:74411"/>
        <dbReference type="ChEBI" id="CHEBI:74415"/>
        <dbReference type="EC" id="2.5.1.75"/>
    </reaction>
</comment>
<evidence type="ECO:0000256" key="3">
    <source>
        <dbReference type="ARBA" id="ARBA00005842"/>
    </source>
</evidence>